<dbReference type="SMART" id="SM00289">
    <property type="entry name" value="WR1"/>
    <property type="match status" value="7"/>
</dbReference>
<feature type="compositionally biased region" description="Basic and acidic residues" evidence="1">
    <location>
        <begin position="491"/>
        <end position="500"/>
    </location>
</feature>
<dbReference type="Proteomes" id="UP000274131">
    <property type="component" value="Unassembled WGS sequence"/>
</dbReference>
<evidence type="ECO:0000259" key="2">
    <source>
        <dbReference type="Pfam" id="PF04942"/>
    </source>
</evidence>
<gene>
    <name evidence="3" type="ORF">EVEC_LOCUS5244</name>
</gene>
<dbReference type="OrthoDB" id="5912039at2759"/>
<evidence type="ECO:0000256" key="1">
    <source>
        <dbReference type="SAM" id="MobiDB-lite"/>
    </source>
</evidence>
<reference evidence="3 4" key="2">
    <citation type="submission" date="2018-10" db="EMBL/GenBank/DDBJ databases">
        <authorList>
            <consortium name="Pathogen Informatics"/>
        </authorList>
    </citation>
    <scope>NUCLEOTIDE SEQUENCE [LARGE SCALE GENOMIC DNA]</scope>
</reference>
<feature type="domain" description="CC" evidence="2">
    <location>
        <begin position="192"/>
        <end position="225"/>
    </location>
</feature>
<proteinExistence type="predicted"/>
<feature type="compositionally biased region" description="Low complexity" evidence="1">
    <location>
        <begin position="473"/>
        <end position="490"/>
    </location>
</feature>
<dbReference type="InterPro" id="IPR006150">
    <property type="entry name" value="Cys_repeat_1"/>
</dbReference>
<evidence type="ECO:0000313" key="3">
    <source>
        <dbReference type="EMBL" id="VDD90493.1"/>
    </source>
</evidence>
<keyword evidence="4" id="KW-1185">Reference proteome</keyword>
<dbReference type="PANTHER" id="PTHR34150">
    <property type="entry name" value="PROTEIN CBG08832-RELATED"/>
    <property type="match status" value="1"/>
</dbReference>
<dbReference type="WBParaSite" id="EVEC_0000563301-mRNA-1">
    <property type="protein sequence ID" value="EVEC_0000563301-mRNA-1"/>
    <property type="gene ID" value="EVEC_0000563301"/>
</dbReference>
<dbReference type="InterPro" id="IPR007026">
    <property type="entry name" value="CC_domain"/>
</dbReference>
<dbReference type="Pfam" id="PF04942">
    <property type="entry name" value="CC"/>
    <property type="match status" value="3"/>
</dbReference>
<protein>
    <submittedName>
        <fullName evidence="5">CC domain-containing protein</fullName>
    </submittedName>
</protein>
<feature type="domain" description="CC" evidence="2">
    <location>
        <begin position="305"/>
        <end position="334"/>
    </location>
</feature>
<dbReference type="AlphaFoldDB" id="A0A0N4V5W4"/>
<accession>A0A0N4V5W4</accession>
<sequence length="500" mass="50888">APVDTPVAAAHSKPLAASANNVRADCHPPAGRAFVRAQPDKFCPSGGQPYGSCINGYCSPGYQCIQSTGMCCPVAQQTYIQSCPMGGTAMGNCVSGSCSQGYTCIRSINLCCPSTTTNPFVCPDGTQAVGGCINGQCGTGFVCVNGLCCNNTSQSPRCLDGSQAVGACINGRCGTGYVCTTGNICCPSSLLAATCPGNLPSVGPCVNGACPGGYSCTASNICCPATFSSFSCEPNAARIGSCIHGACAPGLSCDTSIDQCCPTGAVLDECVPNAAGENICPTGYVCYPSATEAAHLGVTQMCYETCNGNQALEIGPAFNNQCPPGSSNILGVCCQIPRLHRSPEKKSALMSSYSEPLPGVMHMNPLGSCPGGSAAVSGCMNGLCGAGFECINNLCCAEGARNAVVFAASATRPIGAACDYSEQCVGFTEGLSTCEIGNCRCLPIAYTQGIACVRRRALSFKFNDAVPEERPESNTTETNATTEAATSSAKTTEEQRPSEG</sequence>
<feature type="region of interest" description="Disordered" evidence="1">
    <location>
        <begin position="466"/>
        <end position="500"/>
    </location>
</feature>
<evidence type="ECO:0000313" key="5">
    <source>
        <dbReference type="WBParaSite" id="EVEC_0000563301-mRNA-1"/>
    </source>
</evidence>
<evidence type="ECO:0000313" key="4">
    <source>
        <dbReference type="Proteomes" id="UP000274131"/>
    </source>
</evidence>
<dbReference type="EMBL" id="UXUI01008100">
    <property type="protein sequence ID" value="VDD90493.1"/>
    <property type="molecule type" value="Genomic_DNA"/>
</dbReference>
<dbReference type="STRING" id="51028.A0A0N4V5W4"/>
<reference evidence="5" key="1">
    <citation type="submission" date="2017-02" db="UniProtKB">
        <authorList>
            <consortium name="WormBaseParasite"/>
        </authorList>
    </citation>
    <scope>IDENTIFICATION</scope>
</reference>
<feature type="domain" description="CC" evidence="2">
    <location>
        <begin position="163"/>
        <end position="188"/>
    </location>
</feature>
<organism evidence="5">
    <name type="scientific">Enterobius vermicularis</name>
    <name type="common">Human pinworm</name>
    <dbReference type="NCBI Taxonomy" id="51028"/>
    <lineage>
        <taxon>Eukaryota</taxon>
        <taxon>Metazoa</taxon>
        <taxon>Ecdysozoa</taxon>
        <taxon>Nematoda</taxon>
        <taxon>Chromadorea</taxon>
        <taxon>Rhabditida</taxon>
        <taxon>Spirurina</taxon>
        <taxon>Oxyuridomorpha</taxon>
        <taxon>Oxyuroidea</taxon>
        <taxon>Oxyuridae</taxon>
        <taxon>Enterobius</taxon>
    </lineage>
</organism>
<name>A0A0N4V5W4_ENTVE</name>